<proteinExistence type="predicted"/>
<accession>A0A1L9VH77</accession>
<name>A0A1L9VH77_ASPGL</name>
<dbReference type="EMBL" id="KV878900">
    <property type="protein sequence ID" value="OJJ83243.1"/>
    <property type="molecule type" value="Genomic_DNA"/>
</dbReference>
<evidence type="ECO:0000313" key="3">
    <source>
        <dbReference type="Proteomes" id="UP000184300"/>
    </source>
</evidence>
<dbReference type="AlphaFoldDB" id="A0A1L9VH77"/>
<keyword evidence="1" id="KW-0732">Signal</keyword>
<gene>
    <name evidence="2" type="ORF">ASPGLDRAFT_473852</name>
</gene>
<dbReference type="Proteomes" id="UP000184300">
    <property type="component" value="Unassembled WGS sequence"/>
</dbReference>
<feature type="signal peptide" evidence="1">
    <location>
        <begin position="1"/>
        <end position="20"/>
    </location>
</feature>
<keyword evidence="3" id="KW-1185">Reference proteome</keyword>
<reference evidence="3" key="1">
    <citation type="journal article" date="2017" name="Genome Biol.">
        <title>Comparative genomics reveals high biological diversity and specific adaptations in the industrially and medically important fungal genus Aspergillus.</title>
        <authorList>
            <person name="de Vries R.P."/>
            <person name="Riley R."/>
            <person name="Wiebenga A."/>
            <person name="Aguilar-Osorio G."/>
            <person name="Amillis S."/>
            <person name="Uchima C.A."/>
            <person name="Anderluh G."/>
            <person name="Asadollahi M."/>
            <person name="Askin M."/>
            <person name="Barry K."/>
            <person name="Battaglia E."/>
            <person name="Bayram O."/>
            <person name="Benocci T."/>
            <person name="Braus-Stromeyer S.A."/>
            <person name="Caldana C."/>
            <person name="Canovas D."/>
            <person name="Cerqueira G.C."/>
            <person name="Chen F."/>
            <person name="Chen W."/>
            <person name="Choi C."/>
            <person name="Clum A."/>
            <person name="Dos Santos R.A."/>
            <person name="Damasio A.R."/>
            <person name="Diallinas G."/>
            <person name="Emri T."/>
            <person name="Fekete E."/>
            <person name="Flipphi M."/>
            <person name="Freyberg S."/>
            <person name="Gallo A."/>
            <person name="Gournas C."/>
            <person name="Habgood R."/>
            <person name="Hainaut M."/>
            <person name="Harispe M.L."/>
            <person name="Henrissat B."/>
            <person name="Hilden K.S."/>
            <person name="Hope R."/>
            <person name="Hossain A."/>
            <person name="Karabika E."/>
            <person name="Karaffa L."/>
            <person name="Karanyi Z."/>
            <person name="Krasevec N."/>
            <person name="Kuo A."/>
            <person name="Kusch H."/>
            <person name="LaButti K."/>
            <person name="Lagendijk E.L."/>
            <person name="Lapidus A."/>
            <person name="Levasseur A."/>
            <person name="Lindquist E."/>
            <person name="Lipzen A."/>
            <person name="Logrieco A.F."/>
            <person name="MacCabe A."/>
            <person name="Maekelae M.R."/>
            <person name="Malavazi I."/>
            <person name="Melin P."/>
            <person name="Meyer V."/>
            <person name="Mielnichuk N."/>
            <person name="Miskei M."/>
            <person name="Molnar A.P."/>
            <person name="Mule G."/>
            <person name="Ngan C.Y."/>
            <person name="Orejas M."/>
            <person name="Orosz E."/>
            <person name="Ouedraogo J.P."/>
            <person name="Overkamp K.M."/>
            <person name="Park H.-S."/>
            <person name="Perrone G."/>
            <person name="Piumi F."/>
            <person name="Punt P.J."/>
            <person name="Ram A.F."/>
            <person name="Ramon A."/>
            <person name="Rauscher S."/>
            <person name="Record E."/>
            <person name="Riano-Pachon D.M."/>
            <person name="Robert V."/>
            <person name="Roehrig J."/>
            <person name="Ruller R."/>
            <person name="Salamov A."/>
            <person name="Salih N.S."/>
            <person name="Samson R.A."/>
            <person name="Sandor E."/>
            <person name="Sanguinetti M."/>
            <person name="Schuetze T."/>
            <person name="Sepcic K."/>
            <person name="Shelest E."/>
            <person name="Sherlock G."/>
            <person name="Sophianopoulou V."/>
            <person name="Squina F.M."/>
            <person name="Sun H."/>
            <person name="Susca A."/>
            <person name="Todd R.B."/>
            <person name="Tsang A."/>
            <person name="Unkles S.E."/>
            <person name="van de Wiele N."/>
            <person name="van Rossen-Uffink D."/>
            <person name="Oliveira J.V."/>
            <person name="Vesth T.C."/>
            <person name="Visser J."/>
            <person name="Yu J.-H."/>
            <person name="Zhou M."/>
            <person name="Andersen M.R."/>
            <person name="Archer D.B."/>
            <person name="Baker S.E."/>
            <person name="Benoit I."/>
            <person name="Brakhage A.A."/>
            <person name="Braus G.H."/>
            <person name="Fischer R."/>
            <person name="Frisvad J.C."/>
            <person name="Goldman G.H."/>
            <person name="Houbraken J."/>
            <person name="Oakley B."/>
            <person name="Pocsi I."/>
            <person name="Scazzocchio C."/>
            <person name="Seiboth B."/>
            <person name="vanKuyk P.A."/>
            <person name="Wortman J."/>
            <person name="Dyer P.S."/>
            <person name="Grigoriev I.V."/>
        </authorList>
    </citation>
    <scope>NUCLEOTIDE SEQUENCE [LARGE SCALE GENOMIC DNA]</scope>
    <source>
        <strain evidence="3">CBS 516.65</strain>
    </source>
</reference>
<sequence>MSTLLSMPLLLSSMYPSVNGIHSTPSLLLCNKILQQTTIWGNFHMHRKLKLTKFQSQIALILIQQHLLFAIHSVLSMILLSESG</sequence>
<dbReference type="VEuPathDB" id="FungiDB:ASPGLDRAFT_473852"/>
<protein>
    <submittedName>
        <fullName evidence="2">Uncharacterized protein</fullName>
    </submittedName>
</protein>
<feature type="chain" id="PRO_5012160026" evidence="1">
    <location>
        <begin position="21"/>
        <end position="84"/>
    </location>
</feature>
<dbReference type="GeneID" id="34462926"/>
<dbReference type="RefSeq" id="XP_022399941.1">
    <property type="nucleotide sequence ID" value="XM_022546665.1"/>
</dbReference>
<organism evidence="2 3">
    <name type="scientific">Aspergillus glaucus CBS 516.65</name>
    <dbReference type="NCBI Taxonomy" id="1160497"/>
    <lineage>
        <taxon>Eukaryota</taxon>
        <taxon>Fungi</taxon>
        <taxon>Dikarya</taxon>
        <taxon>Ascomycota</taxon>
        <taxon>Pezizomycotina</taxon>
        <taxon>Eurotiomycetes</taxon>
        <taxon>Eurotiomycetidae</taxon>
        <taxon>Eurotiales</taxon>
        <taxon>Aspergillaceae</taxon>
        <taxon>Aspergillus</taxon>
        <taxon>Aspergillus subgen. Aspergillus</taxon>
    </lineage>
</organism>
<evidence type="ECO:0000313" key="2">
    <source>
        <dbReference type="EMBL" id="OJJ83243.1"/>
    </source>
</evidence>
<evidence type="ECO:0000256" key="1">
    <source>
        <dbReference type="SAM" id="SignalP"/>
    </source>
</evidence>